<protein>
    <submittedName>
        <fullName evidence="1">Uncharacterized protein</fullName>
    </submittedName>
</protein>
<gene>
    <name evidence="1" type="ORF">L2E82_20415</name>
</gene>
<name>A0ACB9DSV7_CICIN</name>
<keyword evidence="2" id="KW-1185">Reference proteome</keyword>
<reference evidence="2" key="1">
    <citation type="journal article" date="2022" name="Mol. Ecol. Resour.">
        <title>The genomes of chicory, endive, great burdock and yacon provide insights into Asteraceae palaeo-polyploidization history and plant inulin production.</title>
        <authorList>
            <person name="Fan W."/>
            <person name="Wang S."/>
            <person name="Wang H."/>
            <person name="Wang A."/>
            <person name="Jiang F."/>
            <person name="Liu H."/>
            <person name="Zhao H."/>
            <person name="Xu D."/>
            <person name="Zhang Y."/>
        </authorList>
    </citation>
    <scope>NUCLEOTIDE SEQUENCE [LARGE SCALE GENOMIC DNA]</scope>
    <source>
        <strain evidence="2">cv. Punajuju</strain>
    </source>
</reference>
<organism evidence="1 2">
    <name type="scientific">Cichorium intybus</name>
    <name type="common">Chicory</name>
    <dbReference type="NCBI Taxonomy" id="13427"/>
    <lineage>
        <taxon>Eukaryota</taxon>
        <taxon>Viridiplantae</taxon>
        <taxon>Streptophyta</taxon>
        <taxon>Embryophyta</taxon>
        <taxon>Tracheophyta</taxon>
        <taxon>Spermatophyta</taxon>
        <taxon>Magnoliopsida</taxon>
        <taxon>eudicotyledons</taxon>
        <taxon>Gunneridae</taxon>
        <taxon>Pentapetalae</taxon>
        <taxon>asterids</taxon>
        <taxon>campanulids</taxon>
        <taxon>Asterales</taxon>
        <taxon>Asteraceae</taxon>
        <taxon>Cichorioideae</taxon>
        <taxon>Cichorieae</taxon>
        <taxon>Cichoriinae</taxon>
        <taxon>Cichorium</taxon>
    </lineage>
</organism>
<comment type="caution">
    <text evidence="1">The sequence shown here is derived from an EMBL/GenBank/DDBJ whole genome shotgun (WGS) entry which is preliminary data.</text>
</comment>
<dbReference type="Proteomes" id="UP001055811">
    <property type="component" value="Linkage Group LG04"/>
</dbReference>
<dbReference type="EMBL" id="CM042012">
    <property type="protein sequence ID" value="KAI3749799.1"/>
    <property type="molecule type" value="Genomic_DNA"/>
</dbReference>
<proteinExistence type="predicted"/>
<sequence length="724" mass="81707">MLQWMGGSRRKVTTSWILIAVARALTLQHIDNHLDCIRIQNFDRNIGLHCLSMLLIIKVVLSRKSTQKRQKQYFEQRKRQQQNSNGLESYSEKKAPSTQCPENNRSLDILSLLNLSKNGKDFTSKFPEGTGSLNGQHTTPNSQTTHDPTTGDMENGNLCPSEHVEIRETRTVFNHQEETVCPQESLYDFYSSSHPDASKGDNEKEIMMMTTDHKLSVIDMLGDDGQNSSSRGNLVHENHVAFSVEGLGKVEMETPLHSPQHPTTARKFSHGCPASSKIFKGSHSFKKLNRSLEYQFPELDDMAVGVDTPTDECSLELPPYLEEQSCKSKQKIMVDKECLLHDAEDFLSNDGFSDSRVEHDRFKWHGRYLFTPPLLLLALGILRARVDTAGCFNVSGLSSPYKHQIDHRYDFMTSDMTWCNPEFSEMTHCSDWPSFATEDARDHLHLSSEDSFLSHPGTKNPSFNSTQRQKIRRHAADSSTKNNTFCTKSPNIWQQESIIGSGIRNKMSDGDDWLFEETTKVSHFDCKRWTEEPFDSDLNPKFHYSDSGSKHDAFSGNFYSDKVPFCQQVTPGNSSPVLPNINPDHGHQEPFDGLFKEEKDDSNIQFQKSVSTRESESVTLPAVSSRLHQHQNNSHQSNHSSSKNEESQVKTPDMTPAPNAVPSPGRSEGGSSSVEMPQNLQLLKECPDGTQTSLVSQKEHNEIEDSGPNTCKVMMLGRFVLQLL</sequence>
<accession>A0ACB9DSV7</accession>
<evidence type="ECO:0000313" key="1">
    <source>
        <dbReference type="EMBL" id="KAI3749799.1"/>
    </source>
</evidence>
<evidence type="ECO:0000313" key="2">
    <source>
        <dbReference type="Proteomes" id="UP001055811"/>
    </source>
</evidence>
<reference evidence="1 2" key="2">
    <citation type="journal article" date="2022" name="Mol. Ecol. Resour.">
        <title>The genomes of chicory, endive, great burdock and yacon provide insights into Asteraceae paleo-polyploidization history and plant inulin production.</title>
        <authorList>
            <person name="Fan W."/>
            <person name="Wang S."/>
            <person name="Wang H."/>
            <person name="Wang A."/>
            <person name="Jiang F."/>
            <person name="Liu H."/>
            <person name="Zhao H."/>
            <person name="Xu D."/>
            <person name="Zhang Y."/>
        </authorList>
    </citation>
    <scope>NUCLEOTIDE SEQUENCE [LARGE SCALE GENOMIC DNA]</scope>
    <source>
        <strain evidence="2">cv. Punajuju</strain>
        <tissue evidence="1">Leaves</tissue>
    </source>
</reference>